<evidence type="ECO:0000256" key="1">
    <source>
        <dbReference type="ARBA" id="ARBA00022553"/>
    </source>
</evidence>
<dbReference type="InterPro" id="IPR016032">
    <property type="entry name" value="Sig_transdc_resp-reg_C-effctor"/>
</dbReference>
<dbReference type="Gene3D" id="3.40.50.2300">
    <property type="match status" value="1"/>
</dbReference>
<dbReference type="OrthoDB" id="510967at2"/>
<dbReference type="EMBL" id="CP000840">
    <property type="protein sequence ID" value="ABW32327.1"/>
    <property type="molecule type" value="Genomic_DNA"/>
</dbReference>
<protein>
    <submittedName>
        <fullName evidence="6">Two-component transcriptional regulator, LuxR family</fullName>
    </submittedName>
</protein>
<geneLocation type="plasmid" evidence="6 7">
    <name>pREB3</name>
</geneLocation>
<dbReference type="InterPro" id="IPR011006">
    <property type="entry name" value="CheY-like_superfamily"/>
</dbReference>
<proteinExistence type="predicted"/>
<organism evidence="6 7">
    <name type="scientific">Acaryochloris marina (strain MBIC 11017)</name>
    <dbReference type="NCBI Taxonomy" id="329726"/>
    <lineage>
        <taxon>Bacteria</taxon>
        <taxon>Bacillati</taxon>
        <taxon>Cyanobacteriota</taxon>
        <taxon>Cyanophyceae</taxon>
        <taxon>Acaryochloridales</taxon>
        <taxon>Acaryochloridaceae</taxon>
        <taxon>Acaryochloris</taxon>
    </lineage>
</organism>
<dbReference type="GO" id="GO:0000160">
    <property type="term" value="P:phosphorelay signal transduction system"/>
    <property type="evidence" value="ECO:0007669"/>
    <property type="project" value="InterPro"/>
</dbReference>
<dbReference type="InterPro" id="IPR058245">
    <property type="entry name" value="NreC/VraR/RcsB-like_REC"/>
</dbReference>
<dbReference type="HOGENOM" id="CLU_000445_90_10_3"/>
<keyword evidence="6" id="KW-0614">Plasmid</keyword>
<dbReference type="PROSITE" id="PS50043">
    <property type="entry name" value="HTH_LUXR_2"/>
    <property type="match status" value="1"/>
</dbReference>
<dbReference type="SUPFAM" id="SSF52172">
    <property type="entry name" value="CheY-like"/>
    <property type="match status" value="1"/>
</dbReference>
<evidence type="ECO:0000256" key="3">
    <source>
        <dbReference type="PROSITE-ProRule" id="PRU00169"/>
    </source>
</evidence>
<dbReference type="PROSITE" id="PS00622">
    <property type="entry name" value="HTH_LUXR_1"/>
    <property type="match status" value="1"/>
</dbReference>
<dbReference type="Pfam" id="PF00072">
    <property type="entry name" value="Response_reg"/>
    <property type="match status" value="1"/>
</dbReference>
<dbReference type="PANTHER" id="PTHR43214:SF43">
    <property type="entry name" value="TWO-COMPONENT RESPONSE REGULATOR"/>
    <property type="match status" value="1"/>
</dbReference>
<dbReference type="KEGG" id="amr:AM1_C0017"/>
<feature type="domain" description="HTH luxR-type" evidence="4">
    <location>
        <begin position="148"/>
        <end position="213"/>
    </location>
</feature>
<dbReference type="InterPro" id="IPR001789">
    <property type="entry name" value="Sig_transdc_resp-reg_receiver"/>
</dbReference>
<dbReference type="CDD" id="cd17535">
    <property type="entry name" value="REC_NarL-like"/>
    <property type="match status" value="1"/>
</dbReference>
<evidence type="ECO:0000259" key="5">
    <source>
        <dbReference type="PROSITE" id="PS50110"/>
    </source>
</evidence>
<feature type="modified residue" description="4-aspartylphosphate" evidence="3">
    <location>
        <position position="55"/>
    </location>
</feature>
<feature type="domain" description="Response regulatory" evidence="5">
    <location>
        <begin position="4"/>
        <end position="120"/>
    </location>
</feature>
<dbReference type="SUPFAM" id="SSF46894">
    <property type="entry name" value="C-terminal effector domain of the bipartite response regulators"/>
    <property type="match status" value="1"/>
</dbReference>
<keyword evidence="7" id="KW-1185">Reference proteome</keyword>
<sequence>MAIQILLVDDQYLIREGIASLLELEEDLEVAGMAANGKEAIKQAIDLKPNIILMDIRMPELNGVEATAKIKQSLPHCQIIMLTTFDDEELIVQSLLAGACGYLMKDIPPDDLGQAIKLADAGVFQLAPEVAGKLIGSLKTQRAGDAPKLPTDTPLTTRELEVLKLLAKGNTNKEIAKAFNLSEGTVKNHVSNILMRLGLRDRTQAAVYAVEHGLS</sequence>
<dbReference type="PROSITE" id="PS50110">
    <property type="entry name" value="RESPONSE_REGULATORY"/>
    <property type="match status" value="1"/>
</dbReference>
<dbReference type="AlphaFoldDB" id="A8ZMB6"/>
<accession>A8ZMB6</accession>
<keyword evidence="1 3" id="KW-0597">Phosphoprotein</keyword>
<dbReference type="RefSeq" id="WP_012167294.1">
    <property type="nucleotide sequence ID" value="NC_009928.1"/>
</dbReference>
<evidence type="ECO:0000313" key="7">
    <source>
        <dbReference type="Proteomes" id="UP000000268"/>
    </source>
</evidence>
<dbReference type="PANTHER" id="PTHR43214">
    <property type="entry name" value="TWO-COMPONENT RESPONSE REGULATOR"/>
    <property type="match status" value="1"/>
</dbReference>
<dbReference type="GO" id="GO:0006355">
    <property type="term" value="P:regulation of DNA-templated transcription"/>
    <property type="evidence" value="ECO:0007669"/>
    <property type="project" value="InterPro"/>
</dbReference>
<dbReference type="CDD" id="cd06170">
    <property type="entry name" value="LuxR_C_like"/>
    <property type="match status" value="1"/>
</dbReference>
<dbReference type="PRINTS" id="PR00038">
    <property type="entry name" value="HTHLUXR"/>
</dbReference>
<evidence type="ECO:0000259" key="4">
    <source>
        <dbReference type="PROSITE" id="PS50043"/>
    </source>
</evidence>
<evidence type="ECO:0000256" key="2">
    <source>
        <dbReference type="ARBA" id="ARBA00023125"/>
    </source>
</evidence>
<dbReference type="SMART" id="SM00448">
    <property type="entry name" value="REC"/>
    <property type="match status" value="1"/>
</dbReference>
<keyword evidence="2" id="KW-0238">DNA-binding</keyword>
<dbReference type="Pfam" id="PF00196">
    <property type="entry name" value="GerE"/>
    <property type="match status" value="1"/>
</dbReference>
<dbReference type="Proteomes" id="UP000000268">
    <property type="component" value="Plasmid pREB3"/>
</dbReference>
<dbReference type="GO" id="GO:0003677">
    <property type="term" value="F:DNA binding"/>
    <property type="evidence" value="ECO:0007669"/>
    <property type="project" value="UniProtKB-KW"/>
</dbReference>
<dbReference type="InterPro" id="IPR039420">
    <property type="entry name" value="WalR-like"/>
</dbReference>
<dbReference type="InterPro" id="IPR000792">
    <property type="entry name" value="Tscrpt_reg_LuxR_C"/>
</dbReference>
<reference evidence="6 7" key="1">
    <citation type="journal article" date="2008" name="Proc. Natl. Acad. Sci. U.S.A.">
        <title>Niche adaptation and genome expansion in the chlorophyll d-producing cyanobacterium Acaryochloris marina.</title>
        <authorList>
            <person name="Swingley W.D."/>
            <person name="Chen M."/>
            <person name="Cheung P.C."/>
            <person name="Conrad A.L."/>
            <person name="Dejesa L.C."/>
            <person name="Hao J."/>
            <person name="Honchak B.M."/>
            <person name="Karbach L.E."/>
            <person name="Kurdoglu A."/>
            <person name="Lahiri S."/>
            <person name="Mastrian S.D."/>
            <person name="Miyashita H."/>
            <person name="Page L."/>
            <person name="Ramakrishna P."/>
            <person name="Satoh S."/>
            <person name="Sattley W.M."/>
            <person name="Shimada Y."/>
            <person name="Taylor H.L."/>
            <person name="Tomo T."/>
            <person name="Tsuchiya T."/>
            <person name="Wang Z.T."/>
            <person name="Raymond J."/>
            <person name="Mimuro M."/>
            <person name="Blankenship R.E."/>
            <person name="Touchman J.W."/>
        </authorList>
    </citation>
    <scope>NUCLEOTIDE SEQUENCE [LARGE SCALE GENOMIC DNA]</scope>
    <source>
        <strain evidence="7">MBIC 11017</strain>
        <plasmid evidence="7">Plasmid pREB3</plasmid>
    </source>
</reference>
<dbReference type="SMART" id="SM00421">
    <property type="entry name" value="HTH_LUXR"/>
    <property type="match status" value="1"/>
</dbReference>
<evidence type="ECO:0000313" key="6">
    <source>
        <dbReference type="EMBL" id="ABW32327.1"/>
    </source>
</evidence>
<gene>
    <name evidence="6" type="ordered locus">AM1_C0017</name>
</gene>
<name>A8ZMB6_ACAM1</name>